<reference evidence="2" key="1">
    <citation type="journal article" date="2023" name="Nat. Plants">
        <title>Single-cell RNA sequencing provides a high-resolution roadmap for understanding the multicellular compartmentation of specialized metabolism.</title>
        <authorList>
            <person name="Sun S."/>
            <person name="Shen X."/>
            <person name="Li Y."/>
            <person name="Li Y."/>
            <person name="Wang S."/>
            <person name="Li R."/>
            <person name="Zhang H."/>
            <person name="Shen G."/>
            <person name="Guo B."/>
            <person name="Wei J."/>
            <person name="Xu J."/>
            <person name="St-Pierre B."/>
            <person name="Chen S."/>
            <person name="Sun C."/>
        </authorList>
    </citation>
    <scope>NUCLEOTIDE SEQUENCE [LARGE SCALE GENOMIC DNA]</scope>
</reference>
<name>A0ACC0CGK0_CATRO</name>
<organism evidence="1 2">
    <name type="scientific">Catharanthus roseus</name>
    <name type="common">Madagascar periwinkle</name>
    <name type="synonym">Vinca rosea</name>
    <dbReference type="NCBI Taxonomy" id="4058"/>
    <lineage>
        <taxon>Eukaryota</taxon>
        <taxon>Viridiplantae</taxon>
        <taxon>Streptophyta</taxon>
        <taxon>Embryophyta</taxon>
        <taxon>Tracheophyta</taxon>
        <taxon>Spermatophyta</taxon>
        <taxon>Magnoliopsida</taxon>
        <taxon>eudicotyledons</taxon>
        <taxon>Gunneridae</taxon>
        <taxon>Pentapetalae</taxon>
        <taxon>asterids</taxon>
        <taxon>lamiids</taxon>
        <taxon>Gentianales</taxon>
        <taxon>Apocynaceae</taxon>
        <taxon>Rauvolfioideae</taxon>
        <taxon>Vinceae</taxon>
        <taxon>Catharanthinae</taxon>
        <taxon>Catharanthus</taxon>
    </lineage>
</organism>
<sequence length="285" mass="31793">MVGRTMEWAARGNHLGGIPRKMVFSAVGAFAKAVANLLNTTTVHNGDTLIQLVRSRPPGVPLLTVSNHMSTLDDPVIWGFKGFPSMDARLGRWVLAAEDICFKNTVLSYFFRVGKCIPITRGGGIYQEHMNEALDRLRDGAWLHTFPEGKVSQEDAPIRRLKWGTASLIARAPVTPIVLPIVHHGLEKVMPENYMFGRKPPFPLCNKDIKIVVGEPIEFDLPKLKQTALFVSRDSSNSGYTHPITKTSGLDDAAERCLYASISEQIRIVMERLRNFGKFELKPKN</sequence>
<proteinExistence type="predicted"/>
<protein>
    <submittedName>
        <fullName evidence="1">Uncharacterized protein</fullName>
    </submittedName>
</protein>
<evidence type="ECO:0000313" key="2">
    <source>
        <dbReference type="Proteomes" id="UP001060085"/>
    </source>
</evidence>
<accession>A0ACC0CGK0</accession>
<dbReference type="EMBL" id="CM044701">
    <property type="protein sequence ID" value="KAI5683876.1"/>
    <property type="molecule type" value="Genomic_DNA"/>
</dbReference>
<keyword evidence="2" id="KW-1185">Reference proteome</keyword>
<dbReference type="Proteomes" id="UP001060085">
    <property type="component" value="Linkage Group LG01"/>
</dbReference>
<evidence type="ECO:0000313" key="1">
    <source>
        <dbReference type="EMBL" id="KAI5683876.1"/>
    </source>
</evidence>
<comment type="caution">
    <text evidence="1">The sequence shown here is derived from an EMBL/GenBank/DDBJ whole genome shotgun (WGS) entry which is preliminary data.</text>
</comment>
<gene>
    <name evidence="1" type="ORF">M9H77_05104</name>
</gene>